<organism evidence="14 15">
    <name type="scientific">Tetranychus urticae</name>
    <name type="common">Two-spotted spider mite</name>
    <dbReference type="NCBI Taxonomy" id="32264"/>
    <lineage>
        <taxon>Eukaryota</taxon>
        <taxon>Metazoa</taxon>
        <taxon>Ecdysozoa</taxon>
        <taxon>Arthropoda</taxon>
        <taxon>Chelicerata</taxon>
        <taxon>Arachnida</taxon>
        <taxon>Acari</taxon>
        <taxon>Acariformes</taxon>
        <taxon>Trombidiformes</taxon>
        <taxon>Prostigmata</taxon>
        <taxon>Eleutherengona</taxon>
        <taxon>Raphignathae</taxon>
        <taxon>Tetranychoidea</taxon>
        <taxon>Tetranychidae</taxon>
        <taxon>Tetranychus</taxon>
    </lineage>
</organism>
<dbReference type="InterPro" id="IPR003599">
    <property type="entry name" value="Ig_sub"/>
</dbReference>
<reference evidence="14" key="2">
    <citation type="submission" date="2015-06" db="UniProtKB">
        <authorList>
            <consortium name="EnsemblMetazoa"/>
        </authorList>
    </citation>
    <scope>IDENTIFICATION</scope>
</reference>
<protein>
    <submittedName>
        <fullName evidence="14">Uncharacterized protein</fullName>
    </submittedName>
</protein>
<dbReference type="FunFam" id="2.60.40.10:FF:000104">
    <property type="entry name" value="Down syndrome cell adhesion molecule b"/>
    <property type="match status" value="1"/>
</dbReference>
<evidence type="ECO:0000256" key="11">
    <source>
        <dbReference type="SAM" id="SignalP"/>
    </source>
</evidence>
<dbReference type="FunFam" id="2.60.40.10:FF:000719">
    <property type="entry name" value="nephrin isoform X1"/>
    <property type="match status" value="1"/>
</dbReference>
<dbReference type="GO" id="GO:0007416">
    <property type="term" value="P:synapse assembly"/>
    <property type="evidence" value="ECO:0007669"/>
    <property type="project" value="TreeGrafter"/>
</dbReference>
<dbReference type="Pfam" id="PF25059">
    <property type="entry name" value="FN3_DSCAM-DSCAML_C"/>
    <property type="match status" value="1"/>
</dbReference>
<proteinExistence type="predicted"/>
<dbReference type="PROSITE" id="PS50853">
    <property type="entry name" value="FN3"/>
    <property type="match status" value="3"/>
</dbReference>
<dbReference type="GO" id="GO:0016020">
    <property type="term" value="C:membrane"/>
    <property type="evidence" value="ECO:0007669"/>
    <property type="project" value="UniProtKB-SubCell"/>
</dbReference>
<feature type="transmembrane region" description="Helical" evidence="10">
    <location>
        <begin position="800"/>
        <end position="824"/>
    </location>
</feature>
<evidence type="ECO:0000256" key="9">
    <source>
        <dbReference type="ARBA" id="ARBA00023319"/>
    </source>
</evidence>
<evidence type="ECO:0000256" key="4">
    <source>
        <dbReference type="ARBA" id="ARBA00022737"/>
    </source>
</evidence>
<dbReference type="AlphaFoldDB" id="T1KJ28"/>
<feature type="domain" description="Ig-like" evidence="12">
    <location>
        <begin position="72"/>
        <end position="166"/>
    </location>
</feature>
<dbReference type="SUPFAM" id="SSF48726">
    <property type="entry name" value="Immunoglobulin"/>
    <property type="match status" value="3"/>
</dbReference>
<dbReference type="InterPro" id="IPR036179">
    <property type="entry name" value="Ig-like_dom_sf"/>
</dbReference>
<dbReference type="PANTHER" id="PTHR13817:SF73">
    <property type="entry name" value="FIBRONECTIN TYPE-III DOMAIN-CONTAINING PROTEIN"/>
    <property type="match status" value="1"/>
</dbReference>
<dbReference type="Proteomes" id="UP000015104">
    <property type="component" value="Unassembled WGS sequence"/>
</dbReference>
<feature type="domain" description="Fibronectin type-III" evidence="13">
    <location>
        <begin position="469"/>
        <end position="568"/>
    </location>
</feature>
<dbReference type="SMART" id="SM00060">
    <property type="entry name" value="FN3"/>
    <property type="match status" value="4"/>
</dbReference>
<evidence type="ECO:0000256" key="2">
    <source>
        <dbReference type="ARBA" id="ARBA00022692"/>
    </source>
</evidence>
<dbReference type="InterPro" id="IPR003598">
    <property type="entry name" value="Ig_sub2"/>
</dbReference>
<dbReference type="GO" id="GO:0009653">
    <property type="term" value="P:anatomical structure morphogenesis"/>
    <property type="evidence" value="ECO:0007669"/>
    <property type="project" value="UniProtKB-ARBA"/>
</dbReference>
<evidence type="ECO:0000259" key="12">
    <source>
        <dbReference type="PROSITE" id="PS50835"/>
    </source>
</evidence>
<dbReference type="SUPFAM" id="SSF49265">
    <property type="entry name" value="Fibronectin type III"/>
    <property type="match status" value="2"/>
</dbReference>
<dbReference type="Pfam" id="PF13927">
    <property type="entry name" value="Ig_3"/>
    <property type="match status" value="2"/>
</dbReference>
<dbReference type="PROSITE" id="PS50835">
    <property type="entry name" value="IG_LIKE"/>
    <property type="match status" value="3"/>
</dbReference>
<keyword evidence="2 10" id="KW-0812">Transmembrane</keyword>
<feature type="domain" description="Fibronectin type-III" evidence="13">
    <location>
        <begin position="577"/>
        <end position="669"/>
    </location>
</feature>
<dbReference type="InterPro" id="IPR050964">
    <property type="entry name" value="Striated_Muscle_Regulatory"/>
</dbReference>
<feature type="domain" description="Ig-like" evidence="12">
    <location>
        <begin position="169"/>
        <end position="263"/>
    </location>
</feature>
<evidence type="ECO:0000313" key="14">
    <source>
        <dbReference type="EnsemblMetazoa" id="tetur12g03540.1"/>
    </source>
</evidence>
<evidence type="ECO:0000256" key="7">
    <source>
        <dbReference type="ARBA" id="ARBA00023136"/>
    </source>
</evidence>
<dbReference type="PRINTS" id="PR00014">
    <property type="entry name" value="FNTYPEIII"/>
</dbReference>
<dbReference type="eggNOG" id="KOG3510">
    <property type="taxonomic scope" value="Eukaryota"/>
</dbReference>
<dbReference type="Pfam" id="PF00041">
    <property type="entry name" value="fn3"/>
    <property type="match status" value="3"/>
</dbReference>
<name>T1KJ28_TETUR</name>
<evidence type="ECO:0000256" key="8">
    <source>
        <dbReference type="ARBA" id="ARBA00023157"/>
    </source>
</evidence>
<evidence type="ECO:0000256" key="6">
    <source>
        <dbReference type="ARBA" id="ARBA00022989"/>
    </source>
</evidence>
<dbReference type="Gene3D" id="2.60.40.10">
    <property type="entry name" value="Immunoglobulins"/>
    <property type="match status" value="7"/>
</dbReference>
<keyword evidence="15" id="KW-1185">Reference proteome</keyword>
<dbReference type="FunFam" id="2.60.40.10:FF:000028">
    <property type="entry name" value="Neuronal cell adhesion molecule"/>
    <property type="match status" value="1"/>
</dbReference>
<evidence type="ECO:0000313" key="15">
    <source>
        <dbReference type="Proteomes" id="UP000015104"/>
    </source>
</evidence>
<dbReference type="CDD" id="cd00063">
    <property type="entry name" value="FN3"/>
    <property type="match status" value="4"/>
</dbReference>
<dbReference type="EMBL" id="CAEY01000117">
    <property type="status" value="NOT_ANNOTATED_CDS"/>
    <property type="molecule type" value="Genomic_DNA"/>
</dbReference>
<dbReference type="Pfam" id="PF07679">
    <property type="entry name" value="I-set"/>
    <property type="match status" value="1"/>
</dbReference>
<evidence type="ECO:0000256" key="10">
    <source>
        <dbReference type="SAM" id="Phobius"/>
    </source>
</evidence>
<dbReference type="STRING" id="32264.T1KJ28"/>
<dbReference type="GO" id="GO:0007156">
    <property type="term" value="P:homophilic cell adhesion via plasma membrane adhesion molecules"/>
    <property type="evidence" value="ECO:0007669"/>
    <property type="project" value="TreeGrafter"/>
</dbReference>
<sequence>MLKIVAISCLFVLYHANCQSKYSSLPLSDQLFNANETLIIKSPSKRCDQAHSDCTVHYYFQNEAPNSIASAPVIDPFNFSRYLEEGSRSKILCTVIKGDPPFTIKWLKDGKPLLDSSEDGVSTIALDDYSVALVFSRVKLNNRGNYTCLVSNGVASTNHTAPAFVRARPRWTLEPMNSVGVTGKDVLIHCQADGFPDPVIQWKRASGDNLSSPFQLIQFDGRFRQWPNNTLEIKSTDKSDAGYYMCSASNGIGPGINTIIELQIRSPAHFKEEFKVETVRKGGLLVVRCEALGDKPLTIDWKKDGQVFKVSSDKRYSVIETITDYGVISEIRVGAADRRDSSLFTCTATNGYGTDKTNIQAIVQEKPDPPSKAVITKVESRDISLSWSPPYAGNSLILHYVIEYKEVTGDWKTDRKLLRVPGTETRATIGNLWPDTSYHLRILAENVLGTSEPGPVLHAITELEVPSEYPSDVRAEPFGSKSIKVKWRPPKSMRGRNRIKGYYVGYKPANPEKTFIFKTMEVDDQSGPYQLMLNNLTPLTRYIIIVKAFNRKGAGPASPEISVKTNDLGEISLNQNSPKAPRLEVLATGHNSISIKWDLSDPNSNILGYRLYIKEEDSSWTEYRIDGEFNSHVFGDLSCGRKYEIYVTGYNEAGAGQPSNLVKTKTHGSVPKAPSIASFIRTNGTVTNLLLKEWESGGCPIKDFKIQYKMDGSSGSNGLPSGTSLSSMNDWKQLTQTVSGDVKSLLLRDLIPDASYRIRIVARSDSGTTQAEYNFLTSTNRDYGSPPSEPGWSISDHDVAWINIILFPLIAVSVIIGCIVILVFGLRKKPLPRKPERVCSIKESISYSEELPMSEISVKQSRTNLYDKSNGLDVIGSLGGPLGSNTNGHGNVGKECLYCPSILTPNSDRCSGSLNCTQYSTNSVNTCTDDGFTPSTNHYGRAREEQTYEVPFLLTKPKTSHLSGRYSTTSSEHPYSYPCKFIRTSED</sequence>
<keyword evidence="3 11" id="KW-0732">Signal</keyword>
<dbReference type="InterPro" id="IPR013098">
    <property type="entry name" value="Ig_I-set"/>
</dbReference>
<keyword evidence="6 10" id="KW-1133">Transmembrane helix</keyword>
<keyword evidence="8" id="KW-1015">Disulfide bond</keyword>
<dbReference type="InterPro" id="IPR007110">
    <property type="entry name" value="Ig-like_dom"/>
</dbReference>
<accession>T1KJ28</accession>
<dbReference type="InterPro" id="IPR003961">
    <property type="entry name" value="FN3_dom"/>
</dbReference>
<dbReference type="HOGENOM" id="CLU_001038_2_1_1"/>
<feature type="domain" description="Fibronectin type-III" evidence="13">
    <location>
        <begin position="369"/>
        <end position="464"/>
    </location>
</feature>
<evidence type="ECO:0000256" key="1">
    <source>
        <dbReference type="ARBA" id="ARBA00004167"/>
    </source>
</evidence>
<dbReference type="InterPro" id="IPR013783">
    <property type="entry name" value="Ig-like_fold"/>
</dbReference>
<evidence type="ECO:0000259" key="13">
    <source>
        <dbReference type="PROSITE" id="PS50853"/>
    </source>
</evidence>
<keyword evidence="7 10" id="KW-0472">Membrane</keyword>
<dbReference type="GO" id="GO:0030154">
    <property type="term" value="P:cell differentiation"/>
    <property type="evidence" value="ECO:0007669"/>
    <property type="project" value="UniProtKB-ARBA"/>
</dbReference>
<dbReference type="PANTHER" id="PTHR13817">
    <property type="entry name" value="TITIN"/>
    <property type="match status" value="1"/>
</dbReference>
<feature type="signal peptide" evidence="11">
    <location>
        <begin position="1"/>
        <end position="18"/>
    </location>
</feature>
<evidence type="ECO:0000256" key="3">
    <source>
        <dbReference type="ARBA" id="ARBA00022729"/>
    </source>
</evidence>
<reference evidence="15" key="1">
    <citation type="submission" date="2011-08" db="EMBL/GenBank/DDBJ databases">
        <authorList>
            <person name="Rombauts S."/>
        </authorList>
    </citation>
    <scope>NUCLEOTIDE SEQUENCE</scope>
    <source>
        <strain evidence="15">London</strain>
    </source>
</reference>
<dbReference type="InterPro" id="IPR056754">
    <property type="entry name" value="DSCAM/DSCAML_C"/>
</dbReference>
<dbReference type="SMART" id="SM00408">
    <property type="entry name" value="IGc2"/>
    <property type="match status" value="3"/>
</dbReference>
<dbReference type="GO" id="GO:0045202">
    <property type="term" value="C:synapse"/>
    <property type="evidence" value="ECO:0007669"/>
    <property type="project" value="TreeGrafter"/>
</dbReference>
<dbReference type="EnsemblMetazoa" id="tetur12g03540.1">
    <property type="protein sequence ID" value="tetur12g03540.1"/>
    <property type="gene ID" value="tetur12g03540"/>
</dbReference>
<dbReference type="InterPro" id="IPR036116">
    <property type="entry name" value="FN3_sf"/>
</dbReference>
<dbReference type="FunFam" id="2.60.40.10:FF:000333">
    <property type="entry name" value="Down syndrome cell adhesion molecule"/>
    <property type="match status" value="1"/>
</dbReference>
<comment type="subcellular location">
    <subcellularLocation>
        <location evidence="1">Membrane</location>
        <topology evidence="1">Single-pass membrane protein</topology>
    </subcellularLocation>
</comment>
<evidence type="ECO:0000256" key="5">
    <source>
        <dbReference type="ARBA" id="ARBA00022889"/>
    </source>
</evidence>
<keyword evidence="9" id="KW-0393">Immunoglobulin domain</keyword>
<feature type="domain" description="Ig-like" evidence="12">
    <location>
        <begin position="267"/>
        <end position="364"/>
    </location>
</feature>
<keyword evidence="4" id="KW-0677">Repeat</keyword>
<keyword evidence="5" id="KW-0130">Cell adhesion</keyword>
<dbReference type="SMART" id="SM00409">
    <property type="entry name" value="IG"/>
    <property type="match status" value="3"/>
</dbReference>
<feature type="chain" id="PRO_5004581402" evidence="11">
    <location>
        <begin position="19"/>
        <end position="987"/>
    </location>
</feature>